<protein>
    <submittedName>
        <fullName evidence="1">Uncharacterized protein</fullName>
    </submittedName>
</protein>
<evidence type="ECO:0000313" key="1">
    <source>
        <dbReference type="EMBL" id="TSP13974.1"/>
    </source>
</evidence>
<comment type="caution">
    <text evidence="1">The sequence shown here is derived from an EMBL/GenBank/DDBJ whole genome shotgun (WGS) entry which is preliminary data.</text>
</comment>
<dbReference type="EMBL" id="VCIZ01000002">
    <property type="protein sequence ID" value="TSP13974.1"/>
    <property type="molecule type" value="Genomic_DNA"/>
</dbReference>
<evidence type="ECO:0000313" key="2">
    <source>
        <dbReference type="Proteomes" id="UP000318943"/>
    </source>
</evidence>
<dbReference type="Proteomes" id="UP000318943">
    <property type="component" value="Unassembled WGS sequence"/>
</dbReference>
<accession>A0ABY3ESM3</accession>
<sequence>MIASHLELEAAFGPFYGFNISFDSSERLAIGYIDRALLKLEADLYERKWFDYRVMHPTIATYLLAQAYNDAYRQFMRMAVDVGREHMNGFKGRDFMQTREYASFWRLRQMIDEHGIRYDFFLLTAMNWYFRRNFRQPPRPQHIYSNSEMLVDVTSAWVVELRNKLQFTKLPAYRTENFTGATHQSAYERFLLEQIGERRNPAFGLYSAVYRERTLRFEAALAKFGRPIMAEVLDIAGV</sequence>
<reference evidence="1 2" key="1">
    <citation type="submission" date="2019-05" db="EMBL/GenBank/DDBJ databases">
        <title>Whole genome sequence analysis of Cupriavidus campinensis S14E4C strain.</title>
        <authorList>
            <person name="Abbaszade G."/>
            <person name="Szabo A."/>
            <person name="Toumi M."/>
            <person name="Toth E."/>
        </authorList>
    </citation>
    <scope>NUCLEOTIDE SEQUENCE [LARGE SCALE GENOMIC DNA]</scope>
    <source>
        <strain evidence="1 2">S14E4C</strain>
    </source>
</reference>
<proteinExistence type="predicted"/>
<keyword evidence="2" id="KW-1185">Reference proteome</keyword>
<name>A0ABY3ESM3_9BURK</name>
<dbReference type="RefSeq" id="WP_144196667.1">
    <property type="nucleotide sequence ID" value="NZ_VCIZ01000002.1"/>
</dbReference>
<gene>
    <name evidence="1" type="ORF">FGG12_05745</name>
</gene>
<organism evidence="1 2">
    <name type="scientific">Cupriavidus campinensis</name>
    <dbReference type="NCBI Taxonomy" id="151783"/>
    <lineage>
        <taxon>Bacteria</taxon>
        <taxon>Pseudomonadati</taxon>
        <taxon>Pseudomonadota</taxon>
        <taxon>Betaproteobacteria</taxon>
        <taxon>Burkholderiales</taxon>
        <taxon>Burkholderiaceae</taxon>
        <taxon>Cupriavidus</taxon>
    </lineage>
</organism>